<evidence type="ECO:0000313" key="1">
    <source>
        <dbReference type="EMBL" id="RKD15085.1"/>
    </source>
</evidence>
<protein>
    <submittedName>
        <fullName evidence="1">Uncharacterized protein</fullName>
    </submittedName>
</protein>
<keyword evidence="2" id="KW-1185">Reference proteome</keyword>
<reference evidence="1 2" key="1">
    <citation type="submission" date="2016-07" db="EMBL/GenBank/DDBJ databases">
        <title>Genome of Pelobium manganitolerans.</title>
        <authorList>
            <person name="Wu S."/>
            <person name="Wang G."/>
        </authorList>
    </citation>
    <scope>NUCLEOTIDE SEQUENCE [LARGE SCALE GENOMIC DNA]</scope>
    <source>
        <strain evidence="1 2">YS-25</strain>
    </source>
</reference>
<dbReference type="AlphaFoldDB" id="A0A419S4Q3"/>
<dbReference type="RefSeq" id="WP_120181953.1">
    <property type="nucleotide sequence ID" value="NZ_MBTA01000025.1"/>
</dbReference>
<dbReference type="Proteomes" id="UP000283433">
    <property type="component" value="Unassembled WGS sequence"/>
</dbReference>
<evidence type="ECO:0000313" key="2">
    <source>
        <dbReference type="Proteomes" id="UP000283433"/>
    </source>
</evidence>
<name>A0A419S4Q3_9SPHI</name>
<proteinExistence type="predicted"/>
<accession>A0A419S4Q3</accession>
<sequence length="64" mass="7369">MEDEVLMRITPDKAMELLQRDGIYVNLEEAQIIIDFLYSMANIVVEQFVSSKQSDAMTITNDNK</sequence>
<organism evidence="1 2">
    <name type="scientific">Pelobium manganitolerans</name>
    <dbReference type="NCBI Taxonomy" id="1842495"/>
    <lineage>
        <taxon>Bacteria</taxon>
        <taxon>Pseudomonadati</taxon>
        <taxon>Bacteroidota</taxon>
        <taxon>Sphingobacteriia</taxon>
        <taxon>Sphingobacteriales</taxon>
        <taxon>Sphingobacteriaceae</taxon>
        <taxon>Pelobium</taxon>
    </lineage>
</organism>
<comment type="caution">
    <text evidence="1">The sequence shown here is derived from an EMBL/GenBank/DDBJ whole genome shotgun (WGS) entry which is preliminary data.</text>
</comment>
<dbReference type="OrthoDB" id="773318at2"/>
<gene>
    <name evidence="1" type="ORF">BCY91_06050</name>
</gene>
<dbReference type="EMBL" id="MBTA01000025">
    <property type="protein sequence ID" value="RKD15085.1"/>
    <property type="molecule type" value="Genomic_DNA"/>
</dbReference>